<dbReference type="Pfam" id="PF00147">
    <property type="entry name" value="Fibrinogen_C"/>
    <property type="match status" value="1"/>
</dbReference>
<evidence type="ECO:0000256" key="1">
    <source>
        <dbReference type="ARBA" id="ARBA00023157"/>
    </source>
</evidence>
<dbReference type="InterPro" id="IPR014716">
    <property type="entry name" value="Fibrinogen_a/b/g_C_1"/>
</dbReference>
<feature type="signal peptide" evidence="2">
    <location>
        <begin position="1"/>
        <end position="37"/>
    </location>
</feature>
<keyword evidence="2" id="KW-0732">Signal</keyword>
<dbReference type="InterPro" id="IPR002181">
    <property type="entry name" value="Fibrinogen_a/b/g_C_dom"/>
</dbReference>
<feature type="domain" description="Fibrinogen C-terminal" evidence="3">
    <location>
        <begin position="84"/>
        <end position="301"/>
    </location>
</feature>
<reference evidence="4" key="1">
    <citation type="submission" date="2013-07" db="EMBL/GenBank/DDBJ databases">
        <authorList>
            <person name="Geib S."/>
        </authorList>
    </citation>
    <scope>NUCLEOTIDE SEQUENCE</scope>
</reference>
<evidence type="ECO:0000256" key="2">
    <source>
        <dbReference type="SAM" id="SignalP"/>
    </source>
</evidence>
<dbReference type="GO" id="GO:0005615">
    <property type="term" value="C:extracellular space"/>
    <property type="evidence" value="ECO:0007669"/>
    <property type="project" value="TreeGrafter"/>
</dbReference>
<dbReference type="NCBIfam" id="NF040941">
    <property type="entry name" value="GGGWT_bact"/>
    <property type="match status" value="1"/>
</dbReference>
<dbReference type="PROSITE" id="PS51406">
    <property type="entry name" value="FIBRINOGEN_C_2"/>
    <property type="match status" value="1"/>
</dbReference>
<sequence length="311" mass="35798">LRRINHTHTSVHLKNMYLLKCLLLKCILIFFISCCLCENEGNAESLDCNCDVQIDVVKNVLQKLQKLEKLVEEIKARNETKPEGNLKRTPANCLEAAAGTFKSGIYNIQIVPLGDSNSFEVWCDEETDFGGWTVIQRRISAAEDFYRGWGDYKKGFGNLTTNFWLGLDKLHALTTSCEHELYIKMERFNGKKYFAKYDRFVVGSETEGFILKNIGKYKGTAEDYLQSHEGSKFSTHDRDNDENSDASCAKKWRGGWWYNSCYWSNLNGDYTKNDSGEGLVWIGIDRNESLKFVQMMIRPTDSCIKRLALRF</sequence>
<organism evidence="4">
    <name type="scientific">Ceratitis capitata</name>
    <name type="common">Mediterranean fruit fly</name>
    <name type="synonym">Tephritis capitata</name>
    <dbReference type="NCBI Taxonomy" id="7213"/>
    <lineage>
        <taxon>Eukaryota</taxon>
        <taxon>Metazoa</taxon>
        <taxon>Ecdysozoa</taxon>
        <taxon>Arthropoda</taxon>
        <taxon>Hexapoda</taxon>
        <taxon>Insecta</taxon>
        <taxon>Pterygota</taxon>
        <taxon>Neoptera</taxon>
        <taxon>Endopterygota</taxon>
        <taxon>Diptera</taxon>
        <taxon>Brachycera</taxon>
        <taxon>Muscomorpha</taxon>
        <taxon>Tephritoidea</taxon>
        <taxon>Tephritidae</taxon>
        <taxon>Ceratitis</taxon>
        <taxon>Ceratitis</taxon>
    </lineage>
</organism>
<proteinExistence type="evidence at transcript level"/>
<dbReference type="InterPro" id="IPR050373">
    <property type="entry name" value="Fibrinogen_C-term_domain"/>
</dbReference>
<evidence type="ECO:0000259" key="3">
    <source>
        <dbReference type="PROSITE" id="PS51406"/>
    </source>
</evidence>
<accession>W8C6S4</accession>
<dbReference type="SMART" id="SM00186">
    <property type="entry name" value="FBG"/>
    <property type="match status" value="1"/>
</dbReference>
<dbReference type="CDD" id="cd00087">
    <property type="entry name" value="FReD"/>
    <property type="match status" value="1"/>
</dbReference>
<dbReference type="OrthoDB" id="6145874at2759"/>
<evidence type="ECO:0000313" key="4">
    <source>
        <dbReference type="EMBL" id="JAC05599.1"/>
    </source>
</evidence>
<reference evidence="4" key="2">
    <citation type="journal article" date="2014" name="BMC Genomics">
        <title>A genomic perspective to assessing quality of mass-reared SIT flies used in Mediterranean fruit fly (Ceratitis capitata) eradication in California.</title>
        <authorList>
            <person name="Calla B."/>
            <person name="Hall B."/>
            <person name="Hou S."/>
            <person name="Geib S.M."/>
        </authorList>
    </citation>
    <scope>NUCLEOTIDE SEQUENCE</scope>
</reference>
<dbReference type="EMBL" id="GAMC01000957">
    <property type="protein sequence ID" value="JAC05599.1"/>
    <property type="molecule type" value="mRNA"/>
</dbReference>
<keyword evidence="1" id="KW-1015">Disulfide bond</keyword>
<protein>
    <submittedName>
        <fullName evidence="4">Fibrinogen C domain-containing protein 1</fullName>
    </submittedName>
</protein>
<dbReference type="InterPro" id="IPR036056">
    <property type="entry name" value="Fibrinogen-like_C"/>
</dbReference>
<dbReference type="SUPFAM" id="SSF56496">
    <property type="entry name" value="Fibrinogen C-terminal domain-like"/>
    <property type="match status" value="1"/>
</dbReference>
<dbReference type="PANTHER" id="PTHR19143">
    <property type="entry name" value="FIBRINOGEN/TENASCIN/ANGIOPOEITIN"/>
    <property type="match status" value="1"/>
</dbReference>
<dbReference type="Gene3D" id="3.90.215.10">
    <property type="entry name" value="Gamma Fibrinogen, chain A, domain 1"/>
    <property type="match status" value="1"/>
</dbReference>
<name>W8C6S4_CERCA</name>
<dbReference type="AlphaFoldDB" id="W8C6S4"/>
<dbReference type="PANTHER" id="PTHR19143:SF327">
    <property type="entry name" value="FI21813P1-RELATED"/>
    <property type="match status" value="1"/>
</dbReference>
<dbReference type="InterPro" id="IPR020837">
    <property type="entry name" value="Fibrinogen_CS"/>
</dbReference>
<gene>
    <name evidence="4" type="primary">FBCD1</name>
</gene>
<dbReference type="PROSITE" id="PS00514">
    <property type="entry name" value="FIBRINOGEN_C_1"/>
    <property type="match status" value="1"/>
</dbReference>
<feature type="chain" id="PRO_5004909685" evidence="2">
    <location>
        <begin position="38"/>
        <end position="311"/>
    </location>
</feature>
<feature type="non-terminal residue" evidence="4">
    <location>
        <position position="1"/>
    </location>
</feature>